<protein>
    <submittedName>
        <fullName evidence="2">Uncharacterized protein</fullName>
    </submittedName>
</protein>
<dbReference type="EMBL" id="AP022606">
    <property type="protein sequence ID" value="BBZ13715.1"/>
    <property type="molecule type" value="Genomic_DNA"/>
</dbReference>
<accession>A0ABN6B7S3</accession>
<keyword evidence="1" id="KW-0732">Signal</keyword>
<organism evidence="2 3">
    <name type="scientific">Mycobacterium branderi</name>
    <dbReference type="NCBI Taxonomy" id="43348"/>
    <lineage>
        <taxon>Bacteria</taxon>
        <taxon>Bacillati</taxon>
        <taxon>Actinomycetota</taxon>
        <taxon>Actinomycetes</taxon>
        <taxon>Mycobacteriales</taxon>
        <taxon>Mycobacteriaceae</taxon>
        <taxon>Mycobacterium</taxon>
    </lineage>
</organism>
<feature type="signal peptide" evidence="1">
    <location>
        <begin position="1"/>
        <end position="25"/>
    </location>
</feature>
<keyword evidence="3" id="KW-1185">Reference proteome</keyword>
<reference evidence="2 3" key="1">
    <citation type="journal article" date="2019" name="Emerg. Microbes Infect.">
        <title>Comprehensive subspecies identification of 175 nontuberculous mycobacteria species based on 7547 genomic profiles.</title>
        <authorList>
            <person name="Matsumoto Y."/>
            <person name="Kinjo T."/>
            <person name="Motooka D."/>
            <person name="Nabeya D."/>
            <person name="Jung N."/>
            <person name="Uechi K."/>
            <person name="Horii T."/>
            <person name="Iida T."/>
            <person name="Fujita J."/>
            <person name="Nakamura S."/>
        </authorList>
    </citation>
    <scope>NUCLEOTIDE SEQUENCE [LARGE SCALE GENOMIC DNA]</scope>
    <source>
        <strain evidence="2 3">JCM 12687</strain>
    </source>
</reference>
<evidence type="ECO:0000313" key="3">
    <source>
        <dbReference type="Proteomes" id="UP000467379"/>
    </source>
</evidence>
<evidence type="ECO:0000313" key="2">
    <source>
        <dbReference type="EMBL" id="BBZ13715.1"/>
    </source>
</evidence>
<gene>
    <name evidence="2" type="ORF">MBRA_39100</name>
</gene>
<sequence>MSYRRVLWVLAALAVTFAVPVPARAEPPTQCLSNTPKGKQVYIPCDLMNARVNYPPGQRCVGPLDDYPDDVREWCG</sequence>
<evidence type="ECO:0000256" key="1">
    <source>
        <dbReference type="SAM" id="SignalP"/>
    </source>
</evidence>
<feature type="chain" id="PRO_5047081237" evidence="1">
    <location>
        <begin position="26"/>
        <end position="76"/>
    </location>
</feature>
<proteinExistence type="predicted"/>
<dbReference type="Proteomes" id="UP000467379">
    <property type="component" value="Chromosome"/>
</dbReference>
<name>A0ABN6B7S3_9MYCO</name>